<protein>
    <submittedName>
        <fullName evidence="1">Uncharacterized protein</fullName>
    </submittedName>
</protein>
<accession>A0A7C3ZQF3</accession>
<dbReference type="AlphaFoldDB" id="A0A7C3ZQF3"/>
<sequence>MPIGAPLWQKATPAKGFEFWRGLFLPTHRGHALGYPPRTSPVWGSFRSQSWRHPIGGSASQEPGISPLPYFSVASFIFQE</sequence>
<reference evidence="1" key="1">
    <citation type="journal article" date="2020" name="mSystems">
        <title>Genome- and Community-Level Interaction Insights into Carbon Utilization and Element Cycling Functions of Hydrothermarchaeota in Hydrothermal Sediment.</title>
        <authorList>
            <person name="Zhou Z."/>
            <person name="Liu Y."/>
            <person name="Xu W."/>
            <person name="Pan J."/>
            <person name="Luo Z.H."/>
            <person name="Li M."/>
        </authorList>
    </citation>
    <scope>NUCLEOTIDE SEQUENCE [LARGE SCALE GENOMIC DNA]</scope>
    <source>
        <strain evidence="1">SpSt-374</strain>
    </source>
</reference>
<comment type="caution">
    <text evidence="1">The sequence shown here is derived from an EMBL/GenBank/DDBJ whole genome shotgun (WGS) entry which is preliminary data.</text>
</comment>
<name>A0A7C3ZQF3_9CYAN</name>
<organism evidence="1">
    <name type="scientific">Planktothricoides sp. SpSt-374</name>
    <dbReference type="NCBI Taxonomy" id="2282167"/>
    <lineage>
        <taxon>Bacteria</taxon>
        <taxon>Bacillati</taxon>
        <taxon>Cyanobacteriota</taxon>
        <taxon>Cyanophyceae</taxon>
        <taxon>Oscillatoriophycideae</taxon>
        <taxon>Oscillatoriales</taxon>
        <taxon>Oscillatoriaceae</taxon>
        <taxon>Planktothricoides</taxon>
    </lineage>
</organism>
<gene>
    <name evidence="1" type="ORF">ENR15_23940</name>
</gene>
<proteinExistence type="predicted"/>
<dbReference type="EMBL" id="DSPX01000250">
    <property type="protein sequence ID" value="HGG03604.1"/>
    <property type="molecule type" value="Genomic_DNA"/>
</dbReference>
<evidence type="ECO:0000313" key="1">
    <source>
        <dbReference type="EMBL" id="HGG03604.1"/>
    </source>
</evidence>